<feature type="signal peptide" evidence="2">
    <location>
        <begin position="1"/>
        <end position="21"/>
    </location>
</feature>
<keyword evidence="2" id="KW-0732">Signal</keyword>
<dbReference type="RefSeq" id="XP_042575305.1">
    <property type="nucleotide sequence ID" value="XM_042719371.1"/>
</dbReference>
<reference evidence="3" key="1">
    <citation type="submission" date="2025-08" db="UniProtKB">
        <authorList>
            <consortium name="RefSeq"/>
        </authorList>
    </citation>
    <scope>IDENTIFICATION</scope>
    <source>
        <tissue evidence="3">Muscle</tissue>
    </source>
</reference>
<feature type="transmembrane region" description="Helical" evidence="1">
    <location>
        <begin position="144"/>
        <end position="167"/>
    </location>
</feature>
<evidence type="ECO:0000256" key="1">
    <source>
        <dbReference type="SAM" id="Phobius"/>
    </source>
</evidence>
<protein>
    <submittedName>
        <fullName evidence="3">Uncharacterized protein LOC109100275 isoform X1</fullName>
    </submittedName>
</protein>
<keyword evidence="1" id="KW-0472">Membrane</keyword>
<evidence type="ECO:0000256" key="2">
    <source>
        <dbReference type="SAM" id="SignalP"/>
    </source>
</evidence>
<name>A0A9Q9ZVK8_CYPCA</name>
<dbReference type="Proteomes" id="UP001155660">
    <property type="component" value="Chromosome B3"/>
</dbReference>
<dbReference type="KEGG" id="ccar:109100275"/>
<keyword evidence="1" id="KW-1133">Transmembrane helix</keyword>
<sequence>MNAVNALQLFILVWTFTAVCQDYDDNIVSCDDVTGSVGKEVTLTCSAFLQITECCIIMYKFQYPEIFNDSAICRQYFPYDPCEQRNSFTCSYTPTTAMTEQFRFFVLTMCGVKVTEFTVDITEELLEQTTDTEAPDKKGIVIEAIVITAVSCFIIIIIIIIIIVTAINCVKKFKSTNPSGLQKKYVRGVFVRTNRDDHKCLERNTMKTVIDFFFYLSCKYHRRDNVQFN</sequence>
<dbReference type="AlphaFoldDB" id="A0A9Q9ZVK8"/>
<organism evidence="3">
    <name type="scientific">Cyprinus carpio</name>
    <name type="common">Common carp</name>
    <dbReference type="NCBI Taxonomy" id="7962"/>
    <lineage>
        <taxon>Eukaryota</taxon>
        <taxon>Metazoa</taxon>
        <taxon>Chordata</taxon>
        <taxon>Craniata</taxon>
        <taxon>Vertebrata</taxon>
        <taxon>Euteleostomi</taxon>
        <taxon>Actinopterygii</taxon>
        <taxon>Neopterygii</taxon>
        <taxon>Teleostei</taxon>
        <taxon>Ostariophysi</taxon>
        <taxon>Cypriniformes</taxon>
        <taxon>Cyprinidae</taxon>
        <taxon>Cyprininae</taxon>
        <taxon>Cyprinus</taxon>
    </lineage>
</organism>
<feature type="chain" id="PRO_5040164299" evidence="2">
    <location>
        <begin position="22"/>
        <end position="229"/>
    </location>
</feature>
<keyword evidence="1" id="KW-0812">Transmembrane</keyword>
<accession>A0A9Q9ZVK8</accession>
<proteinExistence type="predicted"/>
<evidence type="ECO:0000313" key="3">
    <source>
        <dbReference type="RefSeq" id="XP_042575305.1"/>
    </source>
</evidence>
<dbReference type="GeneID" id="109100275"/>
<gene>
    <name evidence="3" type="primary">LOC109100275</name>
</gene>